<evidence type="ECO:0000256" key="2">
    <source>
        <dbReference type="ARBA" id="ARBA00022630"/>
    </source>
</evidence>
<dbReference type="OrthoDB" id="9802028at2"/>
<gene>
    <name evidence="7" type="ORF">DFR56_11659</name>
</gene>
<dbReference type="Pfam" id="PF01134">
    <property type="entry name" value="GIDA"/>
    <property type="match status" value="1"/>
</dbReference>
<organism evidence="7 8">
    <name type="scientific">Pseudogracilibacillus auburnensis</name>
    <dbReference type="NCBI Taxonomy" id="1494959"/>
    <lineage>
        <taxon>Bacteria</taxon>
        <taxon>Bacillati</taxon>
        <taxon>Bacillota</taxon>
        <taxon>Bacilli</taxon>
        <taxon>Bacillales</taxon>
        <taxon>Bacillaceae</taxon>
        <taxon>Pseudogracilibacillus</taxon>
    </lineage>
</organism>
<evidence type="ECO:0000313" key="7">
    <source>
        <dbReference type="EMBL" id="PXW83380.1"/>
    </source>
</evidence>
<dbReference type="PANTHER" id="PTHR42949:SF3">
    <property type="entry name" value="ANAEROBIC GLYCEROL-3-PHOSPHATE DEHYDROGENASE SUBUNIT B"/>
    <property type="match status" value="1"/>
</dbReference>
<proteinExistence type="predicted"/>
<keyword evidence="2" id="KW-0285">Flavoprotein</keyword>
<comment type="cofactor">
    <cofactor evidence="1">
        <name>FAD</name>
        <dbReference type="ChEBI" id="CHEBI:57692"/>
    </cofactor>
</comment>
<dbReference type="PRINTS" id="PR00368">
    <property type="entry name" value="FADPNR"/>
</dbReference>
<dbReference type="InterPro" id="IPR051691">
    <property type="entry name" value="Metab_Enz_Cyan_OpOx_G3PDH"/>
</dbReference>
<dbReference type="EMBL" id="QJJQ01000016">
    <property type="protein sequence ID" value="PXW83380.1"/>
    <property type="molecule type" value="Genomic_DNA"/>
</dbReference>
<accession>A0A2V3VPC8</accession>
<evidence type="ECO:0000256" key="1">
    <source>
        <dbReference type="ARBA" id="ARBA00001974"/>
    </source>
</evidence>
<dbReference type="PANTHER" id="PTHR42949">
    <property type="entry name" value="ANAEROBIC GLYCEROL-3-PHOSPHATE DEHYDROGENASE SUBUNIT B"/>
    <property type="match status" value="1"/>
</dbReference>
<dbReference type="GO" id="GO:0016491">
    <property type="term" value="F:oxidoreductase activity"/>
    <property type="evidence" value="ECO:0007669"/>
    <property type="project" value="UniProtKB-KW"/>
</dbReference>
<dbReference type="PRINTS" id="PR00469">
    <property type="entry name" value="PNDRDTASEII"/>
</dbReference>
<dbReference type="Proteomes" id="UP000247978">
    <property type="component" value="Unassembled WGS sequence"/>
</dbReference>
<dbReference type="AlphaFoldDB" id="A0A2V3VPC8"/>
<keyword evidence="4" id="KW-0560">Oxidoreductase</keyword>
<dbReference type="SUPFAM" id="SSF51905">
    <property type="entry name" value="FAD/NAD(P)-binding domain"/>
    <property type="match status" value="1"/>
</dbReference>
<sequence>MKYELVIIGAGLTGVEVALQAKKMGLESVLIVDYNDQFGGFNHSLLAEDAFEEEKNRMKKFKELPYEKWTNATVTGLFEAFGDGEHEINVQTKTGTFDIEAKKIIICSGALEKPREAHKIGGTRPAGVMTPTMALGLLDRGFLPGNQVVVYENSKTSRALSKLLENKGVQVTTVEANDYALHKVYGKSSLEKIEVKDKNNDEIESFQCDSLIFSEGFIPSTFYLKGTGIELNDKQFILTDSEGKTSVDNILAFGYCTDHNETSNETIEKSMKQLFIQS</sequence>
<dbReference type="InterPro" id="IPR036188">
    <property type="entry name" value="FAD/NAD-bd_sf"/>
</dbReference>
<evidence type="ECO:0000256" key="3">
    <source>
        <dbReference type="ARBA" id="ARBA00022827"/>
    </source>
</evidence>
<evidence type="ECO:0000313" key="8">
    <source>
        <dbReference type="Proteomes" id="UP000247978"/>
    </source>
</evidence>
<dbReference type="Pfam" id="PF07992">
    <property type="entry name" value="Pyr_redox_2"/>
    <property type="match status" value="1"/>
</dbReference>
<evidence type="ECO:0000259" key="5">
    <source>
        <dbReference type="Pfam" id="PF01134"/>
    </source>
</evidence>
<dbReference type="Gene3D" id="3.50.50.60">
    <property type="entry name" value="FAD/NAD(P)-binding domain"/>
    <property type="match status" value="2"/>
</dbReference>
<dbReference type="InterPro" id="IPR023753">
    <property type="entry name" value="FAD/NAD-binding_dom"/>
</dbReference>
<keyword evidence="8" id="KW-1185">Reference proteome</keyword>
<reference evidence="7 8" key="1">
    <citation type="submission" date="2018-05" db="EMBL/GenBank/DDBJ databases">
        <title>Genomic Encyclopedia of Type Strains, Phase IV (KMG-IV): sequencing the most valuable type-strain genomes for metagenomic binning, comparative biology and taxonomic classification.</title>
        <authorList>
            <person name="Goeker M."/>
        </authorList>
    </citation>
    <scope>NUCLEOTIDE SEQUENCE [LARGE SCALE GENOMIC DNA]</scope>
    <source>
        <strain evidence="7 8">DSM 28556</strain>
    </source>
</reference>
<name>A0A2V3VPC8_9BACI</name>
<feature type="domain" description="MnmG N-terminal" evidence="5">
    <location>
        <begin position="5"/>
        <end position="40"/>
    </location>
</feature>
<evidence type="ECO:0000256" key="4">
    <source>
        <dbReference type="ARBA" id="ARBA00023002"/>
    </source>
</evidence>
<dbReference type="RefSeq" id="WP_110396903.1">
    <property type="nucleotide sequence ID" value="NZ_JADIJL010000002.1"/>
</dbReference>
<comment type="caution">
    <text evidence="7">The sequence shown here is derived from an EMBL/GenBank/DDBJ whole genome shotgun (WGS) entry which is preliminary data.</text>
</comment>
<protein>
    <submittedName>
        <fullName evidence="7">Glucose inhibited division protein A</fullName>
    </submittedName>
</protein>
<evidence type="ECO:0000259" key="6">
    <source>
        <dbReference type="Pfam" id="PF07992"/>
    </source>
</evidence>
<dbReference type="InterPro" id="IPR040131">
    <property type="entry name" value="MnmG_N"/>
</dbReference>
<keyword evidence="3" id="KW-0274">FAD</keyword>
<feature type="domain" description="FAD/NAD(P)-binding" evidence="6">
    <location>
        <begin position="153"/>
        <end position="263"/>
    </location>
</feature>